<dbReference type="EMBL" id="NEVL01000004">
    <property type="protein sequence ID" value="OZI33203.1"/>
    <property type="molecule type" value="Genomic_DNA"/>
</dbReference>
<evidence type="ECO:0000256" key="1">
    <source>
        <dbReference type="ARBA" id="ARBA00006987"/>
    </source>
</evidence>
<dbReference type="Gene3D" id="3.40.190.150">
    <property type="entry name" value="Bordetella uptake gene, domain 1"/>
    <property type="match status" value="1"/>
</dbReference>
<dbReference type="PANTHER" id="PTHR42928:SF5">
    <property type="entry name" value="BLR1237 PROTEIN"/>
    <property type="match status" value="1"/>
</dbReference>
<proteinExistence type="inferred from homology"/>
<accession>A0A261S9W8</accession>
<dbReference type="InterPro" id="IPR042100">
    <property type="entry name" value="Bug_dom1"/>
</dbReference>
<organism evidence="4 5">
    <name type="scientific">Bordetella genomosp. 1</name>
    <dbReference type="NCBI Taxonomy" id="1395607"/>
    <lineage>
        <taxon>Bacteria</taxon>
        <taxon>Pseudomonadati</taxon>
        <taxon>Pseudomonadota</taxon>
        <taxon>Betaproteobacteria</taxon>
        <taxon>Burkholderiales</taxon>
        <taxon>Alcaligenaceae</taxon>
        <taxon>Bordetella</taxon>
    </lineage>
</organism>
<name>A0A261S9W8_9BORD</name>
<dbReference type="InterPro" id="IPR005064">
    <property type="entry name" value="BUG"/>
</dbReference>
<dbReference type="RefSeq" id="WP_094828198.1">
    <property type="nucleotide sequence ID" value="NZ_NEVL01000004.1"/>
</dbReference>
<protein>
    <submittedName>
        <fullName evidence="4">ABC transporter substrate-binding protein</fullName>
    </submittedName>
</protein>
<dbReference type="Pfam" id="PF03401">
    <property type="entry name" value="TctC"/>
    <property type="match status" value="1"/>
</dbReference>
<evidence type="ECO:0000256" key="3">
    <source>
        <dbReference type="SAM" id="SignalP"/>
    </source>
</evidence>
<dbReference type="Gene3D" id="3.40.190.10">
    <property type="entry name" value="Periplasmic binding protein-like II"/>
    <property type="match status" value="1"/>
</dbReference>
<gene>
    <name evidence="4" type="ORF">CEG14_20395</name>
</gene>
<evidence type="ECO:0000256" key="2">
    <source>
        <dbReference type="SAM" id="MobiDB-lite"/>
    </source>
</evidence>
<evidence type="ECO:0000313" key="4">
    <source>
        <dbReference type="EMBL" id="OZI33203.1"/>
    </source>
</evidence>
<feature type="region of interest" description="Disordered" evidence="2">
    <location>
        <begin position="288"/>
        <end position="308"/>
    </location>
</feature>
<dbReference type="SUPFAM" id="SSF53850">
    <property type="entry name" value="Periplasmic binding protein-like II"/>
    <property type="match status" value="1"/>
</dbReference>
<reference evidence="4 5" key="1">
    <citation type="submission" date="2017-05" db="EMBL/GenBank/DDBJ databases">
        <title>Complete and WGS of Bordetella genogroups.</title>
        <authorList>
            <person name="Spilker T."/>
            <person name="LiPuma J."/>
        </authorList>
    </citation>
    <scope>NUCLEOTIDE SEQUENCE [LARGE SCALE GENOMIC DNA]</scope>
    <source>
        <strain evidence="4 5">AU17610</strain>
    </source>
</reference>
<comment type="caution">
    <text evidence="4">The sequence shown here is derived from an EMBL/GenBank/DDBJ whole genome shotgun (WGS) entry which is preliminary data.</text>
</comment>
<feature type="signal peptide" evidence="3">
    <location>
        <begin position="1"/>
        <end position="22"/>
    </location>
</feature>
<keyword evidence="3" id="KW-0732">Signal</keyword>
<feature type="compositionally biased region" description="Basic and acidic residues" evidence="2">
    <location>
        <begin position="298"/>
        <end position="308"/>
    </location>
</feature>
<feature type="chain" id="PRO_5011972266" evidence="3">
    <location>
        <begin position="23"/>
        <end position="323"/>
    </location>
</feature>
<dbReference type="OrthoDB" id="8649424at2"/>
<dbReference type="PANTHER" id="PTHR42928">
    <property type="entry name" value="TRICARBOXYLATE-BINDING PROTEIN"/>
    <property type="match status" value="1"/>
</dbReference>
<dbReference type="CDD" id="cd07012">
    <property type="entry name" value="PBP2_Bug_TTT"/>
    <property type="match status" value="1"/>
</dbReference>
<sequence length="323" mass="34281">MHRAFKTTLFAVSLLASAGASAKENWPQRPITFVVPYPPGGPADLIARSVARKMSDFAKQSIIVENKAGASGNIAGEYIARAPKDGYTLLFGSSPVLVINPGLYPKLGFDPLRDFQPIADFGSLPNAVLVNAALPVSSVQDLIAYARREPATFASAGSGGTTHLAGLLFAQAAGLKDVTHVPYKGSAPALQSLLANQVTMTFTDVYTAYPFLTSGKLKVLGITSAQRSALLPDVQTLQQQGMPGIDVSVFFALLGPAGMPPSVVQRLSALSQQVLQDPEIRSQFKERGLELPADESPDALRSRMERETETWGQLIKSTGAAVD</sequence>
<dbReference type="Proteomes" id="UP000217005">
    <property type="component" value="Unassembled WGS sequence"/>
</dbReference>
<comment type="similarity">
    <text evidence="1">Belongs to the UPF0065 (bug) family.</text>
</comment>
<dbReference type="PIRSF" id="PIRSF017082">
    <property type="entry name" value="YflP"/>
    <property type="match status" value="1"/>
</dbReference>
<evidence type="ECO:0000313" key="5">
    <source>
        <dbReference type="Proteomes" id="UP000217005"/>
    </source>
</evidence>
<dbReference type="AlphaFoldDB" id="A0A261S9W8"/>